<dbReference type="SUPFAM" id="SSF81901">
    <property type="entry name" value="HCP-like"/>
    <property type="match status" value="1"/>
</dbReference>
<dbReference type="PANTHER" id="PTHR19959">
    <property type="entry name" value="KINESIN LIGHT CHAIN"/>
    <property type="match status" value="1"/>
</dbReference>
<dbReference type="PANTHER" id="PTHR19959:SF119">
    <property type="entry name" value="FUNGAL LIPASE-LIKE DOMAIN-CONTAINING PROTEIN"/>
    <property type="match status" value="1"/>
</dbReference>
<dbReference type="OrthoDB" id="9991317at2759"/>
<protein>
    <submittedName>
        <fullName evidence="2">CHAT domain-containing protein</fullName>
    </submittedName>
</protein>
<dbReference type="InterPro" id="IPR011990">
    <property type="entry name" value="TPR-like_helical_dom_sf"/>
</dbReference>
<dbReference type="AlphaFoldDB" id="A0A8H6HV65"/>
<feature type="domain" description="CHAT" evidence="1">
    <location>
        <begin position="775"/>
        <end position="1073"/>
    </location>
</feature>
<dbReference type="EMBL" id="JACGCI010000037">
    <property type="protein sequence ID" value="KAF6753789.1"/>
    <property type="molecule type" value="Genomic_DNA"/>
</dbReference>
<name>A0A8H6HV65_9AGAR</name>
<dbReference type="Pfam" id="PF12770">
    <property type="entry name" value="CHAT"/>
    <property type="match status" value="1"/>
</dbReference>
<evidence type="ECO:0000313" key="3">
    <source>
        <dbReference type="Proteomes" id="UP000521943"/>
    </source>
</evidence>
<evidence type="ECO:0000313" key="2">
    <source>
        <dbReference type="EMBL" id="KAF6753789.1"/>
    </source>
</evidence>
<dbReference type="Gene3D" id="1.25.40.10">
    <property type="entry name" value="Tetratricopeptide repeat domain"/>
    <property type="match status" value="2"/>
</dbReference>
<keyword evidence="3" id="KW-1185">Reference proteome</keyword>
<dbReference type="Proteomes" id="UP000521943">
    <property type="component" value="Unassembled WGS sequence"/>
</dbReference>
<sequence>MAHADPEMESKESMAKSLNGRGFALHHHFQRTGDLRDITEGIEDLRQSLELTRKGHVKMPVRLGDLGDALYSLFRHTGEPHDLTEAVSLHRSALEVTPKGDSDMPSRLNGLAASLGSLFKLTGDLQHLREAIVNLRRAVELIPEDDYDTPTFYSNLGEFIHSLFKHTGDIQDLTEAISMHRKAVNLTHDGDSDMHFWLNGLGSAQDSLFERTGYLHDLAEAILTRRRALELTLDSHPAMPTRLNNLALSLEYLYHGTGNLRDITEAIYLQRRAVELTPDGHADTPIWLNNLGGFLESRFQRTEDLQDITASGRAHPHGHVQLHTRLNCLGESLLSLFELSKDLQDVNEAIITQRKALELTPEGHSSIPGHLTTLGSSLQSRFQCTGDLSDLTEAVSINRRAVELTPEGHAHMPGRLNNLGASLDSLFKRTGEVQHLTEAILNRRKAAELTPSGHAGMPSSLNNLGKSLESLFENTGDCDARDEAISFYQSSATYASGSPHTRLRAARNWVQSLNRYHPSSPDILSAFDTAIHLITLTATLEQTLHRRYTELQYSSGLPLQAASTAFTHNRVDKALEWLEQGRCLVWGQLTNLRRPLDDLRDHDSHLSDSVMEVSRQLELAGSSRVTPRAGMSLSEKRSLDEQARDNFDLAQRWDNLLDKVRALPGFETFLKPLPWYTLLQHLPESGHVVVINVDGHRCDAVAMRAGQDQPLHIALPDFSLERCEQYRKDLLVQLQSYNLLDRGRTDVTESEEGGMKRSIQSVYLGGKRGEPVIQAILRGLWKTVVKPILQRLEVSRIDRSSPLAPPRIWWCPAGPLSFLPIHAAGIYGPNGSESILDYAVSSYTPTIASLIDRVKKGHAIEKSISGLFMTSQPNASGASSIPGTTQEIRSIYEIAMKGGLRAEKLEGGEITAAGCLDIMETFSSVHLACHASQNAENPLTSHFIFHDGSLDLASILQRNLKSADFAFLSACQTCTGAQKLPDEAVHLAAGMLAAGYRRVVATMWSIGDRHAPDVAVDFYRYLLDHQDPNTEDGFDGRHSAHALHHAVEQLRLRLDDDNSDQSLLTWIPYVHFGY</sequence>
<reference evidence="2 3" key="1">
    <citation type="submission" date="2020-07" db="EMBL/GenBank/DDBJ databases">
        <title>Comparative genomics of pyrophilous fungi reveals a link between fire events and developmental genes.</title>
        <authorList>
            <consortium name="DOE Joint Genome Institute"/>
            <person name="Steindorff A.S."/>
            <person name="Carver A."/>
            <person name="Calhoun S."/>
            <person name="Stillman K."/>
            <person name="Liu H."/>
            <person name="Lipzen A."/>
            <person name="Pangilinan J."/>
            <person name="Labutti K."/>
            <person name="Bruns T.D."/>
            <person name="Grigoriev I.V."/>
        </authorList>
    </citation>
    <scope>NUCLEOTIDE SEQUENCE [LARGE SCALE GENOMIC DNA]</scope>
    <source>
        <strain evidence="2 3">CBS 144469</strain>
    </source>
</reference>
<proteinExistence type="predicted"/>
<organism evidence="2 3">
    <name type="scientific">Ephemerocybe angulata</name>
    <dbReference type="NCBI Taxonomy" id="980116"/>
    <lineage>
        <taxon>Eukaryota</taxon>
        <taxon>Fungi</taxon>
        <taxon>Dikarya</taxon>
        <taxon>Basidiomycota</taxon>
        <taxon>Agaricomycotina</taxon>
        <taxon>Agaricomycetes</taxon>
        <taxon>Agaricomycetidae</taxon>
        <taxon>Agaricales</taxon>
        <taxon>Agaricineae</taxon>
        <taxon>Psathyrellaceae</taxon>
        <taxon>Ephemerocybe</taxon>
    </lineage>
</organism>
<gene>
    <name evidence="2" type="ORF">DFP72DRAFT_1046340</name>
</gene>
<dbReference type="InterPro" id="IPR024983">
    <property type="entry name" value="CHAT_dom"/>
</dbReference>
<comment type="caution">
    <text evidence="2">The sequence shown here is derived from an EMBL/GenBank/DDBJ whole genome shotgun (WGS) entry which is preliminary data.</text>
</comment>
<evidence type="ECO:0000259" key="1">
    <source>
        <dbReference type="Pfam" id="PF12770"/>
    </source>
</evidence>
<accession>A0A8H6HV65</accession>